<dbReference type="PANTHER" id="PTHR15892">
    <property type="entry name" value="MITOCHONDRIAL RIBOSOMAL PROTEIN L30"/>
    <property type="match status" value="1"/>
</dbReference>
<evidence type="ECO:0000259" key="6">
    <source>
        <dbReference type="Pfam" id="PF00327"/>
    </source>
</evidence>
<dbReference type="SUPFAM" id="SSF55129">
    <property type="entry name" value="Ribosomal protein L30p/L7e"/>
    <property type="match status" value="1"/>
</dbReference>
<evidence type="ECO:0000256" key="4">
    <source>
        <dbReference type="ARBA" id="ARBA00023274"/>
    </source>
</evidence>
<evidence type="ECO:0000256" key="5">
    <source>
        <dbReference type="HAMAP-Rule" id="MF_01371"/>
    </source>
</evidence>
<accession>D1A360</accession>
<dbReference type="Gene3D" id="3.30.1390.20">
    <property type="entry name" value="Ribosomal protein L30, ferredoxin-like fold domain"/>
    <property type="match status" value="1"/>
</dbReference>
<dbReference type="FunFam" id="3.30.1390.20:FF:000001">
    <property type="entry name" value="50S ribosomal protein L30"/>
    <property type="match status" value="1"/>
</dbReference>
<dbReference type="Proteomes" id="UP000001918">
    <property type="component" value="Chromosome"/>
</dbReference>
<keyword evidence="4 5" id="KW-0687">Ribonucleoprotein</keyword>
<dbReference type="GO" id="GO:0006412">
    <property type="term" value="P:translation"/>
    <property type="evidence" value="ECO:0007669"/>
    <property type="project" value="UniProtKB-UniRule"/>
</dbReference>
<keyword evidence="3 5" id="KW-0689">Ribosomal protein</keyword>
<dbReference type="InterPro" id="IPR016082">
    <property type="entry name" value="Ribosomal_uL30_ferredoxin-like"/>
</dbReference>
<dbReference type="KEGG" id="tcu:Tcur_4303"/>
<evidence type="ECO:0000313" key="8">
    <source>
        <dbReference type="Proteomes" id="UP000001918"/>
    </source>
</evidence>
<keyword evidence="8" id="KW-1185">Reference proteome</keyword>
<comment type="subunit">
    <text evidence="2 5">Part of the 50S ribosomal subunit.</text>
</comment>
<name>D1A360_THECD</name>
<dbReference type="CDD" id="cd01658">
    <property type="entry name" value="Ribosomal_L30"/>
    <property type="match status" value="1"/>
</dbReference>
<protein>
    <recommendedName>
        <fullName evidence="5">Large ribosomal subunit protein uL30</fullName>
    </recommendedName>
</protein>
<evidence type="ECO:0000256" key="1">
    <source>
        <dbReference type="ARBA" id="ARBA00007594"/>
    </source>
</evidence>
<dbReference type="RefSeq" id="WP_012854613.1">
    <property type="nucleotide sequence ID" value="NC_013510.1"/>
</dbReference>
<sequence length="60" mass="6934">MSRLKITQVKSRISEKQNQRDTLRTLGLKRIGDSVIREDTQQVRGMIRTVAHLVTVEEVD</sequence>
<dbReference type="HOGENOM" id="CLU_131047_2_1_11"/>
<comment type="similarity">
    <text evidence="1 5">Belongs to the universal ribosomal protein uL30 family.</text>
</comment>
<feature type="domain" description="Large ribosomal subunit protein uL30-like ferredoxin-like fold" evidence="6">
    <location>
        <begin position="4"/>
        <end position="54"/>
    </location>
</feature>
<dbReference type="PIRSF" id="PIRSF002211">
    <property type="entry name" value="Ribosomal_L30_bac-type"/>
    <property type="match status" value="1"/>
</dbReference>
<dbReference type="HAMAP" id="MF_01371_B">
    <property type="entry name" value="Ribosomal_uL30_B"/>
    <property type="match status" value="1"/>
</dbReference>
<dbReference type="AlphaFoldDB" id="D1A360"/>
<dbReference type="GO" id="GO:0003735">
    <property type="term" value="F:structural constituent of ribosome"/>
    <property type="evidence" value="ECO:0007669"/>
    <property type="project" value="InterPro"/>
</dbReference>
<organism evidence="7 8">
    <name type="scientific">Thermomonospora curvata (strain ATCC 19995 / DSM 43183 / JCM 3096 / KCTC 9072 / NBRC 15933 / NCIMB 10081 / Henssen B9)</name>
    <dbReference type="NCBI Taxonomy" id="471852"/>
    <lineage>
        <taxon>Bacteria</taxon>
        <taxon>Bacillati</taxon>
        <taxon>Actinomycetota</taxon>
        <taxon>Actinomycetes</taxon>
        <taxon>Streptosporangiales</taxon>
        <taxon>Thermomonosporaceae</taxon>
        <taxon>Thermomonospora</taxon>
    </lineage>
</organism>
<dbReference type="OrthoDB" id="9812790at2"/>
<proteinExistence type="inferred from homology"/>
<dbReference type="STRING" id="471852.Tcur_4303"/>
<dbReference type="Pfam" id="PF00327">
    <property type="entry name" value="Ribosomal_L30"/>
    <property type="match status" value="1"/>
</dbReference>
<evidence type="ECO:0000313" key="7">
    <source>
        <dbReference type="EMBL" id="ACY99830.1"/>
    </source>
</evidence>
<dbReference type="NCBIfam" id="TIGR01308">
    <property type="entry name" value="rpmD_bact"/>
    <property type="match status" value="1"/>
</dbReference>
<dbReference type="PANTHER" id="PTHR15892:SF2">
    <property type="entry name" value="LARGE RIBOSOMAL SUBUNIT PROTEIN UL30M"/>
    <property type="match status" value="1"/>
</dbReference>
<dbReference type="InterPro" id="IPR036919">
    <property type="entry name" value="Ribo_uL30_ferredoxin-like_sf"/>
</dbReference>
<evidence type="ECO:0000256" key="3">
    <source>
        <dbReference type="ARBA" id="ARBA00022980"/>
    </source>
</evidence>
<reference evidence="7 8" key="1">
    <citation type="journal article" date="2011" name="Stand. Genomic Sci.">
        <title>Complete genome sequence of Thermomonospora curvata type strain (B9).</title>
        <authorList>
            <person name="Chertkov O."/>
            <person name="Sikorski J."/>
            <person name="Nolan M."/>
            <person name="Lapidus A."/>
            <person name="Lucas S."/>
            <person name="Del Rio T.G."/>
            <person name="Tice H."/>
            <person name="Cheng J.F."/>
            <person name="Goodwin L."/>
            <person name="Pitluck S."/>
            <person name="Liolios K."/>
            <person name="Ivanova N."/>
            <person name="Mavromatis K."/>
            <person name="Mikhailova N."/>
            <person name="Ovchinnikova G."/>
            <person name="Pati A."/>
            <person name="Chen A."/>
            <person name="Palaniappan K."/>
            <person name="Djao O.D."/>
            <person name="Land M."/>
            <person name="Hauser L."/>
            <person name="Chang Y.J."/>
            <person name="Jeffries C.D."/>
            <person name="Brettin T."/>
            <person name="Han C."/>
            <person name="Detter J.C."/>
            <person name="Rohde M."/>
            <person name="Goker M."/>
            <person name="Woyke T."/>
            <person name="Bristow J."/>
            <person name="Eisen J.A."/>
            <person name="Markowitz V."/>
            <person name="Hugenholtz P."/>
            <person name="Klenk H.P."/>
            <person name="Kyrpides N.C."/>
        </authorList>
    </citation>
    <scope>NUCLEOTIDE SEQUENCE [LARGE SCALE GENOMIC DNA]</scope>
    <source>
        <strain evidence="8">ATCC 19995 / DSM 43183 / JCM 3096 / KCTC 9072 / NBRC 15933 / NCIMB 10081 / Henssen B9</strain>
    </source>
</reference>
<dbReference type="GO" id="GO:0022625">
    <property type="term" value="C:cytosolic large ribosomal subunit"/>
    <property type="evidence" value="ECO:0007669"/>
    <property type="project" value="TreeGrafter"/>
</dbReference>
<dbReference type="InterPro" id="IPR005996">
    <property type="entry name" value="Ribosomal_uL30_bac-type"/>
</dbReference>
<evidence type="ECO:0000256" key="2">
    <source>
        <dbReference type="ARBA" id="ARBA00011838"/>
    </source>
</evidence>
<gene>
    <name evidence="5" type="primary">rpmD</name>
    <name evidence="7" type="ordered locus">Tcur_4303</name>
</gene>
<dbReference type="eggNOG" id="COG1841">
    <property type="taxonomic scope" value="Bacteria"/>
</dbReference>
<dbReference type="EMBL" id="CP001738">
    <property type="protein sequence ID" value="ACY99830.1"/>
    <property type="molecule type" value="Genomic_DNA"/>
</dbReference>